<dbReference type="Proteomes" id="UP001501729">
    <property type="component" value="Unassembled WGS sequence"/>
</dbReference>
<evidence type="ECO:0000313" key="1">
    <source>
        <dbReference type="EMBL" id="GAA5044495.1"/>
    </source>
</evidence>
<keyword evidence="2" id="KW-1185">Reference proteome</keyword>
<dbReference type="InterPro" id="IPR055541">
    <property type="entry name" value="DUF7117"/>
</dbReference>
<organism evidence="1 2">
    <name type="scientific">Haladaptatus pallidirubidus</name>
    <dbReference type="NCBI Taxonomy" id="1008152"/>
    <lineage>
        <taxon>Archaea</taxon>
        <taxon>Methanobacteriati</taxon>
        <taxon>Methanobacteriota</taxon>
        <taxon>Stenosarchaea group</taxon>
        <taxon>Halobacteria</taxon>
        <taxon>Halobacteriales</taxon>
        <taxon>Haladaptataceae</taxon>
        <taxon>Haladaptatus</taxon>
    </lineage>
</organism>
<name>A0AAV3UDB9_9EURY</name>
<dbReference type="AlphaFoldDB" id="A0AAV3UDB9"/>
<sequence length="207" mass="23330">MQSVGLEDDRVQHTDSAVTLDLAEAREAVDERPLREVSALVADTAREYVRKRGFIKGGELQPLDDTYLVAQELRHIADVFSRALEIRDDEELYFFSLLRGADTGERPATADVPESLYEVRGLAVSESLHDYHDEMGDWVREHDAGREGRNTLETLGEHVRRARALEGGLDIDTADTLVSSARDLARYFREGDENALVSTRDTLDRIE</sequence>
<reference evidence="1 2" key="1">
    <citation type="journal article" date="2019" name="Int. J. Syst. Evol. Microbiol.">
        <title>The Global Catalogue of Microorganisms (GCM) 10K type strain sequencing project: providing services to taxonomists for standard genome sequencing and annotation.</title>
        <authorList>
            <consortium name="The Broad Institute Genomics Platform"/>
            <consortium name="The Broad Institute Genome Sequencing Center for Infectious Disease"/>
            <person name="Wu L."/>
            <person name="Ma J."/>
        </authorList>
    </citation>
    <scope>NUCLEOTIDE SEQUENCE [LARGE SCALE GENOMIC DNA]</scope>
    <source>
        <strain evidence="1 2">JCM 17504</strain>
    </source>
</reference>
<dbReference type="EMBL" id="BAABKX010000001">
    <property type="protein sequence ID" value="GAA5044495.1"/>
    <property type="molecule type" value="Genomic_DNA"/>
</dbReference>
<proteinExistence type="predicted"/>
<evidence type="ECO:0000313" key="2">
    <source>
        <dbReference type="Proteomes" id="UP001501729"/>
    </source>
</evidence>
<gene>
    <name evidence="1" type="ORF">GCM10025751_10920</name>
</gene>
<dbReference type="Pfam" id="PF23430">
    <property type="entry name" value="DUF7117"/>
    <property type="match status" value="1"/>
</dbReference>
<accession>A0AAV3UDB9</accession>
<protein>
    <submittedName>
        <fullName evidence="1">Uncharacterized protein</fullName>
    </submittedName>
</protein>
<comment type="caution">
    <text evidence="1">The sequence shown here is derived from an EMBL/GenBank/DDBJ whole genome shotgun (WGS) entry which is preliminary data.</text>
</comment>